<evidence type="ECO:0000313" key="2">
    <source>
        <dbReference type="Proteomes" id="UP000006692"/>
    </source>
</evidence>
<accession>F2K6R8</accession>
<evidence type="ECO:0000313" key="1">
    <source>
        <dbReference type="EMBL" id="AEA71995.1"/>
    </source>
</evidence>
<dbReference type="KEGG" id="pba:PSEBR_m1710"/>
<dbReference type="HOGENOM" id="CLU_2397324_0_0_6"/>
<reference evidence="1 2" key="1">
    <citation type="journal article" date="2011" name="J. Bacteriol.">
        <title>Complete genome sequence of a beneficial plant root-associated bacterium, Pseudomonas brassicacearum.</title>
        <authorList>
            <person name="Ortet P."/>
            <person name="Barakat M."/>
            <person name="Lalaouna D."/>
            <person name="Fochesato S."/>
            <person name="Barbe V."/>
            <person name="Vacherie B."/>
            <person name="Santaella C."/>
            <person name="Heulin T."/>
            <person name="Achouak W."/>
        </authorList>
    </citation>
    <scope>NUCLEOTIDE SEQUENCE [LARGE SCALE GENOMIC DNA]</scope>
    <source>
        <strain evidence="1 2">NFM421</strain>
    </source>
</reference>
<organism evidence="1 2">
    <name type="scientific">Pseudomonas brassicacearum (strain NFM421)</name>
    <dbReference type="NCBI Taxonomy" id="994484"/>
    <lineage>
        <taxon>Bacteria</taxon>
        <taxon>Pseudomonadati</taxon>
        <taxon>Pseudomonadota</taxon>
        <taxon>Gammaproteobacteria</taxon>
        <taxon>Pseudomonadales</taxon>
        <taxon>Pseudomonadaceae</taxon>
        <taxon>Pseudomonas</taxon>
    </lineage>
</organism>
<dbReference type="AlphaFoldDB" id="F2K6R8"/>
<sequence>MDCRTFAFFTHGAADIDKKGVLILVRSTVNNPYGDAVRQRASGIGRQALVKIGNRRAALFGPRTSLSVDRRDGCHFPCLRYPCARLTQESSAI</sequence>
<reference key="2">
    <citation type="submission" date="2011-03" db="EMBL/GenBank/DDBJ databases">
        <title>Complete Genome Sequence of a beneficial plant roots-associated bacterium Pseudomonas brassicacearum.</title>
        <authorList>
            <person name="Ortet P."/>
            <person name="Barakat M."/>
            <person name="Lalaouna D."/>
            <person name="Fochesato S."/>
            <person name="Barbe V."/>
            <person name="Santaella C."/>
            <person name="Heulin T."/>
            <person name="Achouak W."/>
        </authorList>
    </citation>
    <scope>NUCLEOTIDE SEQUENCE</scope>
    <source>
        <strain>NFM421</strain>
    </source>
</reference>
<dbReference type="STRING" id="994484.PSEBR_m1710"/>
<proteinExistence type="predicted"/>
<dbReference type="EMBL" id="CP002585">
    <property type="protein sequence ID" value="AEA71995.1"/>
    <property type="molecule type" value="Genomic_DNA"/>
</dbReference>
<dbReference type="Proteomes" id="UP000006692">
    <property type="component" value="Chromosome"/>
</dbReference>
<gene>
    <name evidence="1" type="ORF">PSEBR_m1710</name>
</gene>
<name>F2K6R8_PSEBN</name>
<protein>
    <submittedName>
        <fullName evidence="1">Uncharacterized protein</fullName>
    </submittedName>
</protein>